<reference evidence="1 2" key="1">
    <citation type="journal article" date="2018" name="Int. J. Syst. Evol. Microbiol.">
        <title>Methylomusa anaerophila gen. nov., sp. nov., an anaerobic methanol-utilizing bacterium isolated from a microbial fuel cell.</title>
        <authorList>
            <person name="Amano N."/>
            <person name="Yamamuro A."/>
            <person name="Miyahara M."/>
            <person name="Kouzuma A."/>
            <person name="Abe T."/>
            <person name="Watanabe K."/>
        </authorList>
    </citation>
    <scope>NUCLEOTIDE SEQUENCE [LARGE SCALE GENOMIC DNA]</scope>
    <source>
        <strain evidence="1 2">MMFC1</strain>
    </source>
</reference>
<dbReference type="NCBIfam" id="TIGR03973">
    <property type="entry name" value="six_Cys_in_45"/>
    <property type="match status" value="1"/>
</dbReference>
<name>A0A348AL12_9FIRM</name>
<dbReference type="AlphaFoldDB" id="A0A348AL12"/>
<keyword evidence="2" id="KW-1185">Reference proteome</keyword>
<evidence type="ECO:0000313" key="1">
    <source>
        <dbReference type="EMBL" id="BBB91760.1"/>
    </source>
</evidence>
<sequence>MAKKHVKTVNTASLAKTVHTGGCGECQASCQSACKTSCTVGNQVCQK</sequence>
<dbReference type="EMBL" id="AP018449">
    <property type="protein sequence ID" value="BBB91760.1"/>
    <property type="molecule type" value="Genomic_DNA"/>
</dbReference>
<proteinExistence type="predicted"/>
<gene>
    <name evidence="1" type="ORF">MAMMFC1_02444</name>
</gene>
<dbReference type="KEGG" id="mana:MAMMFC1_02444"/>
<protein>
    <recommendedName>
        <fullName evidence="3">Six-cysteine peptide SCIFF</fullName>
    </recommendedName>
</protein>
<dbReference type="RefSeq" id="WP_126308743.1">
    <property type="nucleotide sequence ID" value="NZ_AP018449.1"/>
</dbReference>
<accession>A0A348AL12</accession>
<dbReference type="Proteomes" id="UP000276437">
    <property type="component" value="Chromosome"/>
</dbReference>
<organism evidence="1 2">
    <name type="scientific">Methylomusa anaerophila</name>
    <dbReference type="NCBI Taxonomy" id="1930071"/>
    <lineage>
        <taxon>Bacteria</taxon>
        <taxon>Bacillati</taxon>
        <taxon>Bacillota</taxon>
        <taxon>Negativicutes</taxon>
        <taxon>Selenomonadales</taxon>
        <taxon>Sporomusaceae</taxon>
        <taxon>Methylomusa</taxon>
    </lineage>
</organism>
<dbReference type="OrthoDB" id="1684200at2"/>
<dbReference type="InterPro" id="IPR023975">
    <property type="entry name" value="Six-Cys_pep_SCIFF"/>
</dbReference>
<dbReference type="Pfam" id="PF13165">
    <property type="entry name" value="SCIFF"/>
    <property type="match status" value="1"/>
</dbReference>
<evidence type="ECO:0008006" key="3">
    <source>
        <dbReference type="Google" id="ProtNLM"/>
    </source>
</evidence>
<evidence type="ECO:0000313" key="2">
    <source>
        <dbReference type="Proteomes" id="UP000276437"/>
    </source>
</evidence>